<feature type="transmembrane region" description="Helical" evidence="2">
    <location>
        <begin position="84"/>
        <end position="107"/>
    </location>
</feature>
<dbReference type="EMBL" id="JAKJXP020000169">
    <property type="protein sequence ID" value="KAK7740603.1"/>
    <property type="molecule type" value="Genomic_DNA"/>
</dbReference>
<proteinExistence type="predicted"/>
<evidence type="ECO:0000313" key="3">
    <source>
        <dbReference type="EMBL" id="KAK7740603.1"/>
    </source>
</evidence>
<keyword evidence="2" id="KW-0472">Membrane</keyword>
<evidence type="ECO:0000256" key="2">
    <source>
        <dbReference type="SAM" id="Phobius"/>
    </source>
</evidence>
<dbReference type="SUPFAM" id="SSF89372">
    <property type="entry name" value="Fucose-specific lectin"/>
    <property type="match status" value="1"/>
</dbReference>
<dbReference type="Proteomes" id="UP001320420">
    <property type="component" value="Unassembled WGS sequence"/>
</dbReference>
<reference evidence="3 4" key="1">
    <citation type="submission" date="2024-02" db="EMBL/GenBank/DDBJ databases">
        <title>De novo assembly and annotation of 12 fungi associated with fruit tree decline syndrome in Ontario, Canada.</title>
        <authorList>
            <person name="Sulman M."/>
            <person name="Ellouze W."/>
            <person name="Ilyukhin E."/>
        </authorList>
    </citation>
    <scope>NUCLEOTIDE SEQUENCE [LARGE SCALE GENOMIC DNA]</scope>
    <source>
        <strain evidence="3 4">M11/M66-122</strain>
    </source>
</reference>
<protein>
    <recommendedName>
        <fullName evidence="5">Fucose-specific lectin</fullName>
    </recommendedName>
</protein>
<feature type="compositionally biased region" description="Polar residues" evidence="1">
    <location>
        <begin position="118"/>
        <end position="127"/>
    </location>
</feature>
<evidence type="ECO:0000313" key="4">
    <source>
        <dbReference type="Proteomes" id="UP001320420"/>
    </source>
</evidence>
<accession>A0AAN9YEM9</accession>
<gene>
    <name evidence="3" type="ORF">SLS62_011104</name>
</gene>
<keyword evidence="2" id="KW-0812">Transmembrane</keyword>
<name>A0AAN9YEM9_9PEZI</name>
<dbReference type="Gene3D" id="2.120.10.70">
    <property type="entry name" value="Fucose-specific lectin"/>
    <property type="match status" value="1"/>
</dbReference>
<feature type="region of interest" description="Disordered" evidence="1">
    <location>
        <begin position="112"/>
        <end position="138"/>
    </location>
</feature>
<keyword evidence="4" id="KW-1185">Reference proteome</keyword>
<dbReference type="AlphaFoldDB" id="A0AAN9YEM9"/>
<feature type="region of interest" description="Disordered" evidence="1">
    <location>
        <begin position="1"/>
        <end position="73"/>
    </location>
</feature>
<comment type="caution">
    <text evidence="3">The sequence shown here is derived from an EMBL/GenBank/DDBJ whole genome shotgun (WGS) entry which is preliminary data.</text>
</comment>
<evidence type="ECO:0008006" key="5">
    <source>
        <dbReference type="Google" id="ProtNLM"/>
    </source>
</evidence>
<sequence>MDDHDDPRSKQLAAMSYEASPTDYSTLEVDDQRLPELDSSPPTASNYPEVVPYTPVHPGAKQAETSRSGSTAQPTLCGLRKRKFWIVAAISVLVIAGIIAGTVGGVVSSRKNHHESSIESPDATSSGLPRENGGPEATAILPTTRISSANFVDAYGNDNYLVVYQLNNHAIYLSAWNSSHQQWVVSPLLDGTIRDSLDEIRLGTALSIDVYRHSDEVSGSIPYHRDYLRHNAPGRQLIVATDHLHVAQQKRDVHIYWQNASDTVRSIMYSSNITTDKPVAPGKWIEKYRREDFTTAGSGESIVSYAKQCDSCVPWTYYFCQTSAGRLSGAYRTPTADAGAPGWEFVDFVNGIGLPAANTSLAVAAAAATDASGQSISLFFQSSAGVLTQIVYDGASGYRQASLDRGDLRARGSIVAFSTGANDTGLALAADGALGFQVLTVGRDETSPGIFSTYFREGAWTAGDKVEALGNCAARGSMAVNQGRRVYCVQDTSGSDGEVEIIEYAWGGDEKADNTDYTNYRVIGAVGTKT</sequence>
<evidence type="ECO:0000256" key="1">
    <source>
        <dbReference type="SAM" id="MobiDB-lite"/>
    </source>
</evidence>
<organism evidence="3 4">
    <name type="scientific">Diatrype stigma</name>
    <dbReference type="NCBI Taxonomy" id="117547"/>
    <lineage>
        <taxon>Eukaryota</taxon>
        <taxon>Fungi</taxon>
        <taxon>Dikarya</taxon>
        <taxon>Ascomycota</taxon>
        <taxon>Pezizomycotina</taxon>
        <taxon>Sordariomycetes</taxon>
        <taxon>Xylariomycetidae</taxon>
        <taxon>Xylariales</taxon>
        <taxon>Diatrypaceae</taxon>
        <taxon>Diatrype</taxon>
    </lineage>
</organism>
<keyword evidence="2" id="KW-1133">Transmembrane helix</keyword>
<feature type="compositionally biased region" description="Polar residues" evidence="1">
    <location>
        <begin position="63"/>
        <end position="73"/>
    </location>
</feature>